<evidence type="ECO:0000256" key="4">
    <source>
        <dbReference type="ARBA" id="ARBA00022723"/>
    </source>
</evidence>
<evidence type="ECO:0000256" key="8">
    <source>
        <dbReference type="ARBA" id="ARBA00023239"/>
    </source>
</evidence>
<accession>A0AAW5ETK1</accession>
<dbReference type="InterPro" id="IPR012000">
    <property type="entry name" value="Thiamin_PyroP_enz_cen_dom"/>
</dbReference>
<dbReference type="PANTHER" id="PTHR43452">
    <property type="entry name" value="PYRUVATE DECARBOXYLASE"/>
    <property type="match status" value="1"/>
</dbReference>
<dbReference type="GO" id="GO:0030976">
    <property type="term" value="F:thiamine pyrophosphate binding"/>
    <property type="evidence" value="ECO:0007669"/>
    <property type="project" value="InterPro"/>
</dbReference>
<dbReference type="Proteomes" id="UP001202887">
    <property type="component" value="Unassembled WGS sequence"/>
</dbReference>
<evidence type="ECO:0000256" key="5">
    <source>
        <dbReference type="ARBA" id="ARBA00022793"/>
    </source>
</evidence>
<dbReference type="PIRSF" id="PIRSF036565">
    <property type="entry name" value="Pyruvt_ip_decrb"/>
    <property type="match status" value="1"/>
</dbReference>
<evidence type="ECO:0000256" key="3">
    <source>
        <dbReference type="ARBA" id="ARBA00007812"/>
    </source>
</evidence>
<dbReference type="FunFam" id="3.40.50.970:FF:000024">
    <property type="entry name" value="Pyruvate decarboxylase isozyme"/>
    <property type="match status" value="1"/>
</dbReference>
<evidence type="ECO:0000259" key="13">
    <source>
        <dbReference type="Pfam" id="PF02776"/>
    </source>
</evidence>
<reference evidence="14" key="2">
    <citation type="submission" date="2022-03" db="EMBL/GenBank/DDBJ databases">
        <authorList>
            <person name="Ryngajllo M."/>
            <person name="Jacek P."/>
            <person name="Kubiak K."/>
        </authorList>
    </citation>
    <scope>NUCLEOTIDE SEQUENCE</scope>
    <source>
        <strain evidence="14">SI1</strain>
    </source>
</reference>
<feature type="domain" description="Thiamine pyrophosphate enzyme N-terminal TPP-binding" evidence="13">
    <location>
        <begin position="8"/>
        <end position="113"/>
    </location>
</feature>
<dbReference type="GO" id="GO:0005829">
    <property type="term" value="C:cytosol"/>
    <property type="evidence" value="ECO:0007669"/>
    <property type="project" value="TreeGrafter"/>
</dbReference>
<comment type="cofactor">
    <cofactor evidence="1">
        <name>a metal cation</name>
        <dbReference type="ChEBI" id="CHEBI:25213"/>
    </cofactor>
</comment>
<gene>
    <name evidence="14" type="ORF">K1W68_08965</name>
</gene>
<evidence type="ECO:0000259" key="12">
    <source>
        <dbReference type="Pfam" id="PF02775"/>
    </source>
</evidence>
<keyword evidence="7 10" id="KW-0786">Thiamine pyrophosphate</keyword>
<dbReference type="InterPro" id="IPR029035">
    <property type="entry name" value="DHS-like_NAD/FAD-binding_dom"/>
</dbReference>
<dbReference type="InterPro" id="IPR012001">
    <property type="entry name" value="Thiamin_PyroP_enz_TPP-bd_dom"/>
</dbReference>
<evidence type="ECO:0000256" key="2">
    <source>
        <dbReference type="ARBA" id="ARBA00001964"/>
    </source>
</evidence>
<dbReference type="SUPFAM" id="SSF52518">
    <property type="entry name" value="Thiamin diphosphate-binding fold (THDP-binding)"/>
    <property type="match status" value="2"/>
</dbReference>
<dbReference type="GO" id="GO:0004737">
    <property type="term" value="F:pyruvate decarboxylase activity"/>
    <property type="evidence" value="ECO:0007669"/>
    <property type="project" value="TreeGrafter"/>
</dbReference>
<dbReference type="InterPro" id="IPR047214">
    <property type="entry name" value="TPP_PDC_IPDC"/>
</dbReference>
<dbReference type="InterPro" id="IPR000399">
    <property type="entry name" value="TPP-bd_CS"/>
</dbReference>
<evidence type="ECO:0000256" key="7">
    <source>
        <dbReference type="ARBA" id="ARBA00023052"/>
    </source>
</evidence>
<dbReference type="CDD" id="cd02005">
    <property type="entry name" value="TPP_PDC_IPDC"/>
    <property type="match status" value="1"/>
</dbReference>
<dbReference type="EMBL" id="JAIBCX010000019">
    <property type="protein sequence ID" value="MCJ8354117.1"/>
    <property type="molecule type" value="Genomic_DNA"/>
</dbReference>
<protein>
    <submittedName>
        <fullName evidence="14">Thiamine pyrophosphate-binding protein</fullName>
    </submittedName>
</protein>
<comment type="similarity">
    <text evidence="3 10">Belongs to the TPP enzyme family.</text>
</comment>
<dbReference type="InterPro" id="IPR047213">
    <property type="entry name" value="TPP_PYR_PDC_IPDC-like"/>
</dbReference>
<dbReference type="Pfam" id="PF02776">
    <property type="entry name" value="TPP_enzyme_N"/>
    <property type="match status" value="1"/>
</dbReference>
<organism evidence="14 15">
    <name type="scientific">Novacetimonas hansenii</name>
    <name type="common">Komagataeibacter hansenii</name>
    <dbReference type="NCBI Taxonomy" id="436"/>
    <lineage>
        <taxon>Bacteria</taxon>
        <taxon>Pseudomonadati</taxon>
        <taxon>Pseudomonadota</taxon>
        <taxon>Alphaproteobacteria</taxon>
        <taxon>Acetobacterales</taxon>
        <taxon>Acetobacteraceae</taxon>
        <taxon>Novacetimonas</taxon>
    </lineage>
</organism>
<comment type="cofactor">
    <cofactor evidence="2">
        <name>thiamine diphosphate</name>
        <dbReference type="ChEBI" id="CHEBI:58937"/>
    </cofactor>
</comment>
<dbReference type="CDD" id="cd07038">
    <property type="entry name" value="TPP_PYR_PDC_IPDC_like"/>
    <property type="match status" value="1"/>
</dbReference>
<dbReference type="InterPro" id="IPR012110">
    <property type="entry name" value="PDC/IPDC-like"/>
</dbReference>
<comment type="caution">
    <text evidence="14">The sequence shown here is derived from an EMBL/GenBank/DDBJ whole genome shotgun (WGS) entry which is preliminary data.</text>
</comment>
<dbReference type="PANTHER" id="PTHR43452:SF30">
    <property type="entry name" value="PYRUVATE DECARBOXYLASE ISOZYME 1-RELATED"/>
    <property type="match status" value="1"/>
</dbReference>
<dbReference type="SUPFAM" id="SSF52467">
    <property type="entry name" value="DHS-like NAD/FAD-binding domain"/>
    <property type="match status" value="1"/>
</dbReference>
<dbReference type="Gene3D" id="3.40.50.1220">
    <property type="entry name" value="TPP-binding domain"/>
    <property type="match status" value="1"/>
</dbReference>
<dbReference type="InterPro" id="IPR029061">
    <property type="entry name" value="THDP-binding"/>
</dbReference>
<evidence type="ECO:0000256" key="9">
    <source>
        <dbReference type="PIRSR" id="PIRSR036565-2"/>
    </source>
</evidence>
<dbReference type="AlphaFoldDB" id="A0AAW5ETK1"/>
<dbReference type="InterPro" id="IPR011766">
    <property type="entry name" value="TPP_enzyme_TPP-bd"/>
</dbReference>
<dbReference type="Pfam" id="PF02775">
    <property type="entry name" value="TPP_enzyme_C"/>
    <property type="match status" value="1"/>
</dbReference>
<keyword evidence="6 9" id="KW-0460">Magnesium</keyword>
<proteinExistence type="inferred from homology"/>
<keyword evidence="5" id="KW-0210">Decarboxylase</keyword>
<feature type="binding site" evidence="9">
    <location>
        <position position="473"/>
    </location>
    <ligand>
        <name>Mg(2+)</name>
        <dbReference type="ChEBI" id="CHEBI:18420"/>
    </ligand>
</feature>
<feature type="binding site" evidence="9">
    <location>
        <position position="446"/>
    </location>
    <ligand>
        <name>Mg(2+)</name>
        <dbReference type="ChEBI" id="CHEBI:18420"/>
    </ligand>
</feature>
<feature type="domain" description="Thiamine pyrophosphate enzyme TPP-binding" evidence="12">
    <location>
        <begin position="396"/>
        <end position="538"/>
    </location>
</feature>
<evidence type="ECO:0000313" key="15">
    <source>
        <dbReference type="Proteomes" id="UP001202887"/>
    </source>
</evidence>
<evidence type="ECO:0000256" key="10">
    <source>
        <dbReference type="RuleBase" id="RU362132"/>
    </source>
</evidence>
<dbReference type="Gene3D" id="3.40.50.970">
    <property type="match status" value="2"/>
</dbReference>
<keyword evidence="8" id="KW-0456">Lyase</keyword>
<dbReference type="FunFam" id="3.40.50.970:FF:000019">
    <property type="entry name" value="Pyruvate decarboxylase isozyme"/>
    <property type="match status" value="1"/>
</dbReference>
<dbReference type="GO" id="GO:0000949">
    <property type="term" value="P:aromatic amino acid family catabolic process to alcohol via Ehrlich pathway"/>
    <property type="evidence" value="ECO:0007669"/>
    <property type="project" value="TreeGrafter"/>
</dbReference>
<dbReference type="RefSeq" id="WP_247067045.1">
    <property type="nucleotide sequence ID" value="NZ_CP094848.1"/>
</dbReference>
<feature type="binding site" evidence="9">
    <location>
        <position position="475"/>
    </location>
    <ligand>
        <name>Mg(2+)</name>
        <dbReference type="ChEBI" id="CHEBI:18420"/>
    </ligand>
</feature>
<evidence type="ECO:0000256" key="6">
    <source>
        <dbReference type="ARBA" id="ARBA00022842"/>
    </source>
</evidence>
<sequence>MKMTMRKSVGTYLLERLMKLGVRRIYGVPGDYNLEFLELIERTEGIAFIGNCNELNAAYAADGDARLSGISAVLTTYGVGDLSALSAVAGSYAEGVAVIMISGVPPQHAITQRALLHHTLADGNYENVMACYAQFTVAQARLLPQDAAGEIDRVLGAAWREKRPVYLQLPSDTCCVSVQVPVEQDVPAPCGSDPIQLQAAVANIMERLAKATQPVFLLDALVRRFDLRERVGELSRLLDIPFATLATGKGALCETSPNYLGIYGGKASAPELYERVRTADCIIGLGVRFVDATSGYFSYAFDPDAFINIQAFDTRCGMDTFLGVAVADLLDAIIATIKDRRDMHPSSVADAASGQVPVPAPLPVGQEVTPWGQPAFWARIQAFLRQGDVVLADNGTSLVALTHMRLPAECHFISQPVWAAIGYTLPALLGSLNASPDRRHLLFIGDGSFQMTVQELSSVLRAGHKPVIFLLNNRGYTIERMILGETAAYNDIANWDYAGLPGVMAQQDAALCLRVNSMPELEDALKQAQDPQRLVFIELGFGPMDGPVGISNFGGAVRHYDYGAFDGG</sequence>
<dbReference type="GO" id="GO:0000287">
    <property type="term" value="F:magnesium ion binding"/>
    <property type="evidence" value="ECO:0007669"/>
    <property type="project" value="InterPro"/>
</dbReference>
<keyword evidence="4 9" id="KW-0479">Metal-binding</keyword>
<feature type="domain" description="Thiamine pyrophosphate enzyme central" evidence="11">
    <location>
        <begin position="202"/>
        <end position="311"/>
    </location>
</feature>
<evidence type="ECO:0000259" key="11">
    <source>
        <dbReference type="Pfam" id="PF00205"/>
    </source>
</evidence>
<comment type="cofactor">
    <cofactor evidence="9">
        <name>Mg(2+)</name>
        <dbReference type="ChEBI" id="CHEBI:18420"/>
    </cofactor>
    <text evidence="9">Binds 1 Mg(2+) per subunit.</text>
</comment>
<reference evidence="14" key="1">
    <citation type="journal article" date="2021" name="Polymers (Basel)">
        <title>Highly Stretchable Bacterial Cellulose Produced by Komagataeibacter hansenii SI1.</title>
        <authorList>
            <person name="Cielecka I."/>
            <person name="Ryngajllo M."/>
            <person name="Maniukiewicz W."/>
            <person name="Bielecki S."/>
        </authorList>
    </citation>
    <scope>NUCLEOTIDE SEQUENCE</scope>
    <source>
        <strain evidence="14">SI1</strain>
    </source>
</reference>
<dbReference type="Pfam" id="PF00205">
    <property type="entry name" value="TPP_enzyme_M"/>
    <property type="match status" value="1"/>
</dbReference>
<evidence type="ECO:0000313" key="14">
    <source>
        <dbReference type="EMBL" id="MCJ8354117.1"/>
    </source>
</evidence>
<name>A0AAW5ETK1_NOVHA</name>
<evidence type="ECO:0000256" key="1">
    <source>
        <dbReference type="ARBA" id="ARBA00001920"/>
    </source>
</evidence>
<dbReference type="PROSITE" id="PS00187">
    <property type="entry name" value="TPP_ENZYMES"/>
    <property type="match status" value="1"/>
</dbReference>